<feature type="region of interest" description="Disordered" evidence="1">
    <location>
        <begin position="531"/>
        <end position="551"/>
    </location>
</feature>
<proteinExistence type="predicted"/>
<comment type="caution">
    <text evidence="2">The sequence shown here is derived from an EMBL/GenBank/DDBJ whole genome shotgun (WGS) entry which is preliminary data.</text>
</comment>
<name>A0A0L7L639_OPEBR</name>
<evidence type="ECO:0000256" key="1">
    <source>
        <dbReference type="SAM" id="MobiDB-lite"/>
    </source>
</evidence>
<reference evidence="2 3" key="1">
    <citation type="journal article" date="2015" name="Genome Biol. Evol.">
        <title>The genome of winter moth (Operophtera brumata) provides a genomic perspective on sexual dimorphism and phenology.</title>
        <authorList>
            <person name="Derks M.F."/>
            <person name="Smit S."/>
            <person name="Salis L."/>
            <person name="Schijlen E."/>
            <person name="Bossers A."/>
            <person name="Mateman C."/>
            <person name="Pijl A.S."/>
            <person name="de Ridder D."/>
            <person name="Groenen M.A."/>
            <person name="Visser M.E."/>
            <person name="Megens H.J."/>
        </authorList>
    </citation>
    <scope>NUCLEOTIDE SEQUENCE [LARGE SCALE GENOMIC DNA]</scope>
    <source>
        <strain evidence="2">WM2013NL</strain>
        <tissue evidence="2">Head and thorax</tissue>
    </source>
</reference>
<organism evidence="2 3">
    <name type="scientific">Operophtera brumata</name>
    <name type="common">Winter moth</name>
    <name type="synonym">Phalaena brumata</name>
    <dbReference type="NCBI Taxonomy" id="104452"/>
    <lineage>
        <taxon>Eukaryota</taxon>
        <taxon>Metazoa</taxon>
        <taxon>Ecdysozoa</taxon>
        <taxon>Arthropoda</taxon>
        <taxon>Hexapoda</taxon>
        <taxon>Insecta</taxon>
        <taxon>Pterygota</taxon>
        <taxon>Neoptera</taxon>
        <taxon>Endopterygota</taxon>
        <taxon>Lepidoptera</taxon>
        <taxon>Glossata</taxon>
        <taxon>Ditrysia</taxon>
        <taxon>Geometroidea</taxon>
        <taxon>Geometridae</taxon>
        <taxon>Larentiinae</taxon>
        <taxon>Operophtera</taxon>
    </lineage>
</organism>
<dbReference type="EMBL" id="JTDY01002783">
    <property type="protein sequence ID" value="KOB70739.1"/>
    <property type="molecule type" value="Genomic_DNA"/>
</dbReference>
<keyword evidence="3" id="KW-1185">Reference proteome</keyword>
<dbReference type="InterPro" id="IPR052976">
    <property type="entry name" value="Scoloptoxin-like"/>
</dbReference>
<gene>
    <name evidence="2" type="ORF">OBRU01_14777</name>
</gene>
<evidence type="ECO:0000313" key="2">
    <source>
        <dbReference type="EMBL" id="KOB70739.1"/>
    </source>
</evidence>
<sequence length="772" mass="86274">MLIVESGLFRVRNLGGLKAHASIGFSLGDELGFEQSLTNLDPSRRRSVNVKNGAPPNLAAMDKLTSLHRVSSTMQPIVVGPTVEAPSTISRFATGNQPRPAPTVTMAKPMPMGIPAFKPIPPKEDSLKVVPITAKYSPLQIPQSKGPGLAYQSEIFPQSHNQISKMVSQMTAVQYGQPIRITPNPIIVEPLYSIPANQPYQSINQFMPMPTPLSAPPTISPQFIPQGLSIIPAPVFKQINTRPNPVLDPVPHQVHDLATYAYNTKKIDDYNSITGYSDDTVLKFSKDDINSKIAEIAKAGNISMEAVEAAIALRQQQLLSKYASLPIPTTTSTTTTQKPVVVFEPEPEPEIVLPTQKPKRAPTTGKVMNAPREYYPVGYEKNFDDHFQSKVELPDTSFHCGDQKYFPGLYGDETLGCMSFLCPESTLFDQTILKCNWWFYVDCKNTRKLYDTNIPVSKSRPTNPEDVHGIKEAITILENQDSVKLESSPSSVQIITPQPIIDERNNHKIEYTTDLTPIYRENRNINNTTRNNVQRNLSNNSKNISNSQETSSEYKLITVKADMNYNKTNASSSETRDKTHRRRMTLKYSNLTTTKSPTTSKPTTTLRTTSKPAEVTFQPVLSSSLVEIIKQEIQPIESIVPTVKQEKLIDQLESSYRIDPATLENIQLPEVKRFYRSSAEKQDKEMTIINNEKVQIVRPTPMARLVGQYATPLAVITKLDEAVLGRQDNEGSQAHKTKADDRTIPRQESIRRKKEIVTIVTPQRHTSPIEKT</sequence>
<dbReference type="AlphaFoldDB" id="A0A0L7L639"/>
<accession>A0A0L7L639</accession>
<dbReference type="PANTHER" id="PTHR22933:SF32">
    <property type="entry name" value="MIND THE GAP, ISOFORM E"/>
    <property type="match status" value="1"/>
</dbReference>
<protein>
    <recommendedName>
        <fullName evidence="4">Chitin-binding type-2 domain-containing protein</fullName>
    </recommendedName>
</protein>
<feature type="compositionally biased region" description="Low complexity" evidence="1">
    <location>
        <begin position="531"/>
        <end position="547"/>
    </location>
</feature>
<evidence type="ECO:0000313" key="3">
    <source>
        <dbReference type="Proteomes" id="UP000037510"/>
    </source>
</evidence>
<dbReference type="STRING" id="104452.A0A0L7L639"/>
<evidence type="ECO:0008006" key="4">
    <source>
        <dbReference type="Google" id="ProtNLM"/>
    </source>
</evidence>
<dbReference type="Proteomes" id="UP000037510">
    <property type="component" value="Unassembled WGS sequence"/>
</dbReference>
<dbReference type="PANTHER" id="PTHR22933">
    <property type="entry name" value="FI18007P1-RELATED"/>
    <property type="match status" value="1"/>
</dbReference>